<dbReference type="AlphaFoldDB" id="A0A102JT42"/>
<dbReference type="RefSeq" id="WP_059635718.1">
    <property type="nucleotide sequence ID" value="NZ_LOTK01000076.1"/>
</dbReference>
<dbReference type="Proteomes" id="UP000065521">
    <property type="component" value="Unassembled WGS sequence"/>
</dbReference>
<dbReference type="Pfam" id="PF13472">
    <property type="entry name" value="Lipase_GDSL_2"/>
    <property type="match status" value="1"/>
</dbReference>
<protein>
    <submittedName>
        <fullName evidence="2">Lysophospholipase</fullName>
    </submittedName>
</protein>
<gene>
    <name evidence="2" type="ORF">WI38_23180</name>
</gene>
<dbReference type="SUPFAM" id="SSF52266">
    <property type="entry name" value="SGNH hydrolase"/>
    <property type="match status" value="1"/>
</dbReference>
<evidence type="ECO:0000313" key="3">
    <source>
        <dbReference type="Proteomes" id="UP000065521"/>
    </source>
</evidence>
<proteinExistence type="predicted"/>
<evidence type="ECO:0000313" key="2">
    <source>
        <dbReference type="EMBL" id="KUZ86162.1"/>
    </source>
</evidence>
<feature type="domain" description="SGNH hydrolase-type esterase" evidence="1">
    <location>
        <begin position="52"/>
        <end position="225"/>
    </location>
</feature>
<sequence>MLTLYKYALGPILLAQARWLRRTALRLPEASGPRKGSEGADDGSTAPLRILVVGDSSAAGVGVDEQEHALAQPVARLLASATGRRVEWQLIAKSGVNTDEALKLLMGSKIGPADYLVTALGTNDVTSQRKPGQFIRDYIALADHLGQQTGAAGIVVTGLPPLRILPAAPHPLRWYLGRYAMRLDRVLQRWVDLHPARRYVSLEWAANPAEMAIDRYHPGPNQYRRWAELVTDKILALLSETSPPLYTGK</sequence>
<comment type="caution">
    <text evidence="2">The sequence shown here is derived from an EMBL/GenBank/DDBJ whole genome shotgun (WGS) entry which is preliminary data.</text>
</comment>
<dbReference type="GO" id="GO:0016788">
    <property type="term" value="F:hydrolase activity, acting on ester bonds"/>
    <property type="evidence" value="ECO:0007669"/>
    <property type="project" value="UniProtKB-ARBA"/>
</dbReference>
<dbReference type="EMBL" id="LOTN01000050">
    <property type="protein sequence ID" value="KUZ86162.1"/>
    <property type="molecule type" value="Genomic_DNA"/>
</dbReference>
<organism evidence="2 3">
    <name type="scientific">Burkholderia ubonensis</name>
    <dbReference type="NCBI Taxonomy" id="101571"/>
    <lineage>
        <taxon>Bacteria</taxon>
        <taxon>Pseudomonadati</taxon>
        <taxon>Pseudomonadota</taxon>
        <taxon>Betaproteobacteria</taxon>
        <taxon>Burkholderiales</taxon>
        <taxon>Burkholderiaceae</taxon>
        <taxon>Burkholderia</taxon>
        <taxon>Burkholderia cepacia complex</taxon>
    </lineage>
</organism>
<reference evidence="2 3" key="1">
    <citation type="submission" date="2015-11" db="EMBL/GenBank/DDBJ databases">
        <title>Expanding the genomic diversity of Burkholderia species for the development of highly accurate diagnostics.</title>
        <authorList>
            <person name="Sahl J."/>
            <person name="Keim P."/>
            <person name="Wagner D."/>
        </authorList>
    </citation>
    <scope>NUCLEOTIDE SEQUENCE [LARGE SCALE GENOMIC DNA]</scope>
    <source>
        <strain evidence="2 3">RF32-BP4</strain>
    </source>
</reference>
<dbReference type="InterPro" id="IPR013830">
    <property type="entry name" value="SGNH_hydro"/>
</dbReference>
<dbReference type="Gene3D" id="3.40.50.1110">
    <property type="entry name" value="SGNH hydrolase"/>
    <property type="match status" value="1"/>
</dbReference>
<evidence type="ECO:0000259" key="1">
    <source>
        <dbReference type="Pfam" id="PF13472"/>
    </source>
</evidence>
<name>A0A102JT42_9BURK</name>
<accession>A0A102JT42</accession>
<dbReference type="InterPro" id="IPR036514">
    <property type="entry name" value="SGNH_hydro_sf"/>
</dbReference>
<dbReference type="CDD" id="cd01836">
    <property type="entry name" value="FeeA_FeeB_like"/>
    <property type="match status" value="1"/>
</dbReference>